<evidence type="ECO:0000256" key="1">
    <source>
        <dbReference type="SAM" id="MobiDB-lite"/>
    </source>
</evidence>
<sequence>MNNIINLKRNKKPNKNQMDEIVHSFPSYAATFKTFRPKTQYYFYIKNAAKTKWKNLRDPHMKFKKGLEGQTGQAKKYCKWPWSRHMSFIDGTFLYRQRSSNIPEDIQNENDIPPSVGNSATPEVNTNERPSSSQMLPPAPPKKSLKCRSVSEDSDVVNNIINLKRNKKPNKNQMDEIDHSFLSYAATFKTFRPKTQVMLKLKLATLFSETETLEIQEQEVSLTTFSSSTSSGLTTIFEIPEEYSRGSAPSASSDNPIQSMRDVDANFVYNNQFFLVLVLCLFL</sequence>
<gene>
    <name evidence="2" type="ORF">HHI36_001513</name>
</gene>
<protein>
    <recommendedName>
        <fullName evidence="4">BESS domain-containing protein</fullName>
    </recommendedName>
</protein>
<dbReference type="AlphaFoldDB" id="A0ABD2P8G6"/>
<evidence type="ECO:0008006" key="4">
    <source>
        <dbReference type="Google" id="ProtNLM"/>
    </source>
</evidence>
<feature type="compositionally biased region" description="Polar residues" evidence="1">
    <location>
        <begin position="116"/>
        <end position="135"/>
    </location>
</feature>
<name>A0ABD2P8G6_9CUCU</name>
<reference evidence="2 3" key="1">
    <citation type="journal article" date="2021" name="BMC Biol.">
        <title>Horizontally acquired antibacterial genes associated with adaptive radiation of ladybird beetles.</title>
        <authorList>
            <person name="Li H.S."/>
            <person name="Tang X.F."/>
            <person name="Huang Y.H."/>
            <person name="Xu Z.Y."/>
            <person name="Chen M.L."/>
            <person name="Du X.Y."/>
            <person name="Qiu B.Y."/>
            <person name="Chen P.T."/>
            <person name="Zhang W."/>
            <person name="Slipinski A."/>
            <person name="Escalona H.E."/>
            <person name="Waterhouse R.M."/>
            <person name="Zwick A."/>
            <person name="Pang H."/>
        </authorList>
    </citation>
    <scope>NUCLEOTIDE SEQUENCE [LARGE SCALE GENOMIC DNA]</scope>
    <source>
        <strain evidence="2">SYSU2018</strain>
    </source>
</reference>
<comment type="caution">
    <text evidence="2">The sequence shown here is derived from an EMBL/GenBank/DDBJ whole genome shotgun (WGS) entry which is preliminary data.</text>
</comment>
<accession>A0ABD2P8G6</accession>
<evidence type="ECO:0000313" key="2">
    <source>
        <dbReference type="EMBL" id="KAL3287027.1"/>
    </source>
</evidence>
<feature type="region of interest" description="Disordered" evidence="1">
    <location>
        <begin position="104"/>
        <end position="149"/>
    </location>
</feature>
<dbReference type="EMBL" id="JABFTP020000185">
    <property type="protein sequence ID" value="KAL3287027.1"/>
    <property type="molecule type" value="Genomic_DNA"/>
</dbReference>
<dbReference type="Proteomes" id="UP001516400">
    <property type="component" value="Unassembled WGS sequence"/>
</dbReference>
<keyword evidence="3" id="KW-1185">Reference proteome</keyword>
<evidence type="ECO:0000313" key="3">
    <source>
        <dbReference type="Proteomes" id="UP001516400"/>
    </source>
</evidence>
<organism evidence="2 3">
    <name type="scientific">Cryptolaemus montrouzieri</name>
    <dbReference type="NCBI Taxonomy" id="559131"/>
    <lineage>
        <taxon>Eukaryota</taxon>
        <taxon>Metazoa</taxon>
        <taxon>Ecdysozoa</taxon>
        <taxon>Arthropoda</taxon>
        <taxon>Hexapoda</taxon>
        <taxon>Insecta</taxon>
        <taxon>Pterygota</taxon>
        <taxon>Neoptera</taxon>
        <taxon>Endopterygota</taxon>
        <taxon>Coleoptera</taxon>
        <taxon>Polyphaga</taxon>
        <taxon>Cucujiformia</taxon>
        <taxon>Coccinelloidea</taxon>
        <taxon>Coccinellidae</taxon>
        <taxon>Scymninae</taxon>
        <taxon>Scymnini</taxon>
        <taxon>Cryptolaemus</taxon>
    </lineage>
</organism>
<proteinExistence type="predicted"/>